<dbReference type="InterPro" id="IPR044822">
    <property type="entry name" value="Myb_DNA-bind_4"/>
</dbReference>
<dbReference type="Pfam" id="PF13837">
    <property type="entry name" value="Myb_DNA-bind_4"/>
    <property type="match status" value="1"/>
</dbReference>
<evidence type="ECO:0000313" key="4">
    <source>
        <dbReference type="RefSeq" id="XP_054839890.1"/>
    </source>
</evidence>
<evidence type="ECO:0000313" key="3">
    <source>
        <dbReference type="Proteomes" id="UP001190640"/>
    </source>
</evidence>
<dbReference type="PANTHER" id="PTHR47595:SF1">
    <property type="entry name" value="MYB_SANT-LIKE DNA-BINDING DOMAIN-CONTAINING PROTEIN"/>
    <property type="match status" value="1"/>
</dbReference>
<gene>
    <name evidence="4" type="primary">LOC129332686</name>
</gene>
<feature type="compositionally biased region" description="Basic and acidic residues" evidence="1">
    <location>
        <begin position="254"/>
        <end position="275"/>
    </location>
</feature>
<evidence type="ECO:0000256" key="1">
    <source>
        <dbReference type="SAM" id="MobiDB-lite"/>
    </source>
</evidence>
<dbReference type="GeneID" id="129332686"/>
<keyword evidence="3" id="KW-1185">Reference proteome</keyword>
<sequence>MSSHAKSIGVRGSSWREKEILDLLSCWGEEKIQEALKSSHRNFDCFMRVAEQMALRGHKRSALECRSKTKTMRLEYKKVITHNGRSGNAPITCPYFRELDSILRGDASVRPKRLSRSMVLQVVVENGGNALELQEGSEELFSHEMRTTEGGLLRTSTPCYDVLNLDHPEMTAPLSDPDVTIDGLDGSGGNQSLAGSESDRADKENAVPDPGEGPNLRPDAELSPGTRLANIRSHRRRTAGLYSVAESMMAQSSQEHKAELEERRKEQQEARLWHK</sequence>
<name>A0AA97JJA5_EUBMA</name>
<feature type="region of interest" description="Disordered" evidence="1">
    <location>
        <begin position="174"/>
        <end position="234"/>
    </location>
</feature>
<dbReference type="Proteomes" id="UP001190640">
    <property type="component" value="Chromosome 6"/>
</dbReference>
<dbReference type="KEGG" id="emc:129332686"/>
<accession>A0AA97JJA5</accession>
<reference evidence="4" key="1">
    <citation type="submission" date="2025-08" db="UniProtKB">
        <authorList>
            <consortium name="RefSeq"/>
        </authorList>
    </citation>
    <scope>IDENTIFICATION</scope>
    <source>
        <tissue evidence="4">Blood</tissue>
    </source>
</reference>
<protein>
    <submittedName>
        <fullName evidence="4">Myb/SANT-like DNA-binding domain-containing protein 7</fullName>
    </submittedName>
</protein>
<feature type="region of interest" description="Disordered" evidence="1">
    <location>
        <begin position="247"/>
        <end position="275"/>
    </location>
</feature>
<dbReference type="Gene3D" id="1.10.10.60">
    <property type="entry name" value="Homeodomain-like"/>
    <property type="match status" value="1"/>
</dbReference>
<dbReference type="PANTHER" id="PTHR47595">
    <property type="entry name" value="HEAT SHOCK 70 KDA PROTEIN 14"/>
    <property type="match status" value="1"/>
</dbReference>
<dbReference type="RefSeq" id="XP_054839890.1">
    <property type="nucleotide sequence ID" value="XM_054983915.1"/>
</dbReference>
<feature type="domain" description="Myb/SANT-like DNA-binding" evidence="2">
    <location>
        <begin position="14"/>
        <end position="102"/>
    </location>
</feature>
<evidence type="ECO:0000259" key="2">
    <source>
        <dbReference type="Pfam" id="PF13837"/>
    </source>
</evidence>
<feature type="compositionally biased region" description="Basic and acidic residues" evidence="1">
    <location>
        <begin position="197"/>
        <end position="206"/>
    </location>
</feature>
<proteinExistence type="predicted"/>
<dbReference type="AlphaFoldDB" id="A0AA97JJA5"/>
<organism evidence="3 4">
    <name type="scientific">Eublepharis macularius</name>
    <name type="common">Leopard gecko</name>
    <name type="synonym">Cyrtodactylus macularius</name>
    <dbReference type="NCBI Taxonomy" id="481883"/>
    <lineage>
        <taxon>Eukaryota</taxon>
        <taxon>Metazoa</taxon>
        <taxon>Chordata</taxon>
        <taxon>Craniata</taxon>
        <taxon>Vertebrata</taxon>
        <taxon>Euteleostomi</taxon>
        <taxon>Lepidosauria</taxon>
        <taxon>Squamata</taxon>
        <taxon>Bifurcata</taxon>
        <taxon>Gekkota</taxon>
        <taxon>Eublepharidae</taxon>
        <taxon>Eublepharinae</taxon>
        <taxon>Eublepharis</taxon>
    </lineage>
</organism>